<name>A0A6L3IQE6_9BACT</name>
<dbReference type="InterPro" id="IPR036291">
    <property type="entry name" value="NAD(P)-bd_dom_sf"/>
</dbReference>
<protein>
    <submittedName>
        <fullName evidence="3">NAD-dependent epimerase/dehydratase family protein</fullName>
    </submittedName>
</protein>
<dbReference type="Pfam" id="PF01370">
    <property type="entry name" value="Epimerase"/>
    <property type="match status" value="1"/>
</dbReference>
<dbReference type="AlphaFoldDB" id="A0A6L3IQE6"/>
<sequence length="300" mass="34120">MEKIFLIGGSGFIGKNLVRCLSPYYQISIFDKYIDHDFFADYPSVNVYQLDLVADKIPSEIIAPDYIINLASIVTAERDLSLFDELISSNLKVLLNLYERFKDTSSLKLFIQFGSSEEYGSISSPFKEENREYPNSPYALVKQLTTNTALMLHRNYGFPAMVVRPGNLFGPGQNKNKFIPYVIDKLRKGEPLNVSPCEQKRDFIYVDDFAWCIGRLIKNYPSAVGEIVNVASGESISLRNIIEICKAGMGNVSQINYGALPYRENEMMDLKCSENKLASIISQEVNFNMNERLNEYIQKL</sequence>
<dbReference type="CDD" id="cd08946">
    <property type="entry name" value="SDR_e"/>
    <property type="match status" value="1"/>
</dbReference>
<dbReference type="PANTHER" id="PTHR43000">
    <property type="entry name" value="DTDP-D-GLUCOSE 4,6-DEHYDRATASE-RELATED"/>
    <property type="match status" value="1"/>
</dbReference>
<organism evidence="3 4">
    <name type="scientific">Phocaeicola dorei</name>
    <dbReference type="NCBI Taxonomy" id="357276"/>
    <lineage>
        <taxon>Bacteria</taxon>
        <taxon>Pseudomonadati</taxon>
        <taxon>Bacteroidota</taxon>
        <taxon>Bacteroidia</taxon>
        <taxon>Bacteroidales</taxon>
        <taxon>Bacteroidaceae</taxon>
        <taxon>Phocaeicola</taxon>
    </lineage>
</organism>
<dbReference type="Gene3D" id="3.40.50.720">
    <property type="entry name" value="NAD(P)-binding Rossmann-like Domain"/>
    <property type="match status" value="1"/>
</dbReference>
<dbReference type="SUPFAM" id="SSF51735">
    <property type="entry name" value="NAD(P)-binding Rossmann-fold domains"/>
    <property type="match status" value="1"/>
</dbReference>
<feature type="domain" description="NAD-dependent epimerase/dehydratase" evidence="2">
    <location>
        <begin position="4"/>
        <end position="231"/>
    </location>
</feature>
<proteinExistence type="inferred from homology"/>
<evidence type="ECO:0000313" key="4">
    <source>
        <dbReference type="Proteomes" id="UP000481700"/>
    </source>
</evidence>
<comment type="similarity">
    <text evidence="1">Belongs to the NAD(P)-dependent epimerase/dehydratase family.</text>
</comment>
<evidence type="ECO:0000256" key="1">
    <source>
        <dbReference type="ARBA" id="ARBA00007637"/>
    </source>
</evidence>
<comment type="caution">
    <text evidence="3">The sequence shown here is derived from an EMBL/GenBank/DDBJ whole genome shotgun (WGS) entry which is preliminary data.</text>
</comment>
<accession>A0A6L3IQE6</accession>
<dbReference type="InterPro" id="IPR001509">
    <property type="entry name" value="Epimerase_deHydtase"/>
</dbReference>
<evidence type="ECO:0000259" key="2">
    <source>
        <dbReference type="Pfam" id="PF01370"/>
    </source>
</evidence>
<evidence type="ECO:0000313" key="3">
    <source>
        <dbReference type="EMBL" id="KAA5318020.1"/>
    </source>
</evidence>
<dbReference type="Proteomes" id="UP000481700">
    <property type="component" value="Unassembled WGS sequence"/>
</dbReference>
<dbReference type="RefSeq" id="WP_117543390.1">
    <property type="nucleotide sequence ID" value="NZ_JAWLQW010000016.1"/>
</dbReference>
<reference evidence="3 4" key="1">
    <citation type="journal article" date="2019" name="Nat. Med.">
        <title>A library of human gut bacterial isolates paired with longitudinal multiomics data enables mechanistic microbiome research.</title>
        <authorList>
            <person name="Poyet M."/>
            <person name="Groussin M."/>
            <person name="Gibbons S.M."/>
            <person name="Avila-Pacheco J."/>
            <person name="Jiang X."/>
            <person name="Kearney S.M."/>
            <person name="Perrotta A.R."/>
            <person name="Berdy B."/>
            <person name="Zhao S."/>
            <person name="Lieberman T.D."/>
            <person name="Swanson P.K."/>
            <person name="Smith M."/>
            <person name="Roesemann S."/>
            <person name="Alexander J.E."/>
            <person name="Rich S.A."/>
            <person name="Livny J."/>
            <person name="Vlamakis H."/>
            <person name="Clish C."/>
            <person name="Bullock K."/>
            <person name="Deik A."/>
            <person name="Scott J."/>
            <person name="Pierce K.A."/>
            <person name="Xavier R.J."/>
            <person name="Alm E.J."/>
        </authorList>
    </citation>
    <scope>NUCLEOTIDE SEQUENCE [LARGE SCALE GENOMIC DNA]</scope>
    <source>
        <strain evidence="3 4">BIOML-A25</strain>
    </source>
</reference>
<gene>
    <name evidence="3" type="ORF">F2Z07_14130</name>
</gene>
<dbReference type="EMBL" id="VVZV01000015">
    <property type="protein sequence ID" value="KAA5318020.1"/>
    <property type="molecule type" value="Genomic_DNA"/>
</dbReference>